<accession>A0ABN8ZYW0</accession>
<dbReference type="EMBL" id="OX459944">
    <property type="protein sequence ID" value="CAI9178625.1"/>
    <property type="molecule type" value="Genomic_DNA"/>
</dbReference>
<dbReference type="Proteomes" id="UP001176941">
    <property type="component" value="Chromosome 8"/>
</dbReference>
<keyword evidence="2" id="KW-0732">Signal</keyword>
<gene>
    <name evidence="3" type="ORF">MRATA1EN1_LOCUS27587</name>
</gene>
<evidence type="ECO:0000256" key="1">
    <source>
        <dbReference type="SAM" id="MobiDB-lite"/>
    </source>
</evidence>
<feature type="signal peptide" evidence="2">
    <location>
        <begin position="1"/>
        <end position="27"/>
    </location>
</feature>
<proteinExistence type="predicted"/>
<sequence length="149" mass="16915">MPPRLRLSVRQRHLVLNISLLAEGARAFLPEPSRENVAWAFVTRPRKGRPEVSPCRVLTQEGHRKKKTFYERRREPSPRTKPAGALILDFQPPELVNCWQASSVLSSLSSTVQGLLKQEQAFPHSPEQEPSVTQIVKLVPGYQENLKKS</sequence>
<evidence type="ECO:0000313" key="4">
    <source>
        <dbReference type="Proteomes" id="UP001176941"/>
    </source>
</evidence>
<protein>
    <submittedName>
        <fullName evidence="3">Uncharacterized protein</fullName>
    </submittedName>
</protein>
<feature type="chain" id="PRO_5045903988" evidence="2">
    <location>
        <begin position="28"/>
        <end position="149"/>
    </location>
</feature>
<evidence type="ECO:0000256" key="2">
    <source>
        <dbReference type="SAM" id="SignalP"/>
    </source>
</evidence>
<feature type="compositionally biased region" description="Basic and acidic residues" evidence="1">
    <location>
        <begin position="68"/>
        <end position="78"/>
    </location>
</feature>
<evidence type="ECO:0000313" key="3">
    <source>
        <dbReference type="EMBL" id="CAI9178625.1"/>
    </source>
</evidence>
<name>A0ABN8ZYW0_RANTA</name>
<keyword evidence="4" id="KW-1185">Reference proteome</keyword>
<reference evidence="3" key="1">
    <citation type="submission" date="2023-04" db="EMBL/GenBank/DDBJ databases">
        <authorList>
            <consortium name="ELIXIR-Norway"/>
        </authorList>
    </citation>
    <scope>NUCLEOTIDE SEQUENCE [LARGE SCALE GENOMIC DNA]</scope>
</reference>
<organism evidence="3 4">
    <name type="scientific">Rangifer tarandus platyrhynchus</name>
    <name type="common">Svalbard reindeer</name>
    <dbReference type="NCBI Taxonomy" id="3082113"/>
    <lineage>
        <taxon>Eukaryota</taxon>
        <taxon>Metazoa</taxon>
        <taxon>Chordata</taxon>
        <taxon>Craniata</taxon>
        <taxon>Vertebrata</taxon>
        <taxon>Euteleostomi</taxon>
        <taxon>Mammalia</taxon>
        <taxon>Eutheria</taxon>
        <taxon>Laurasiatheria</taxon>
        <taxon>Artiodactyla</taxon>
        <taxon>Ruminantia</taxon>
        <taxon>Pecora</taxon>
        <taxon>Cervidae</taxon>
        <taxon>Odocoileinae</taxon>
        <taxon>Rangifer</taxon>
    </lineage>
</organism>
<feature type="region of interest" description="Disordered" evidence="1">
    <location>
        <begin position="62"/>
        <end position="85"/>
    </location>
</feature>